<protein>
    <submittedName>
        <fullName evidence="1">Uncharacterized protein</fullName>
    </submittedName>
</protein>
<reference evidence="1" key="2">
    <citation type="submission" date="2020-09" db="EMBL/GenBank/DDBJ databases">
        <authorList>
            <person name="Sun Q."/>
            <person name="Zhou Y."/>
        </authorList>
    </citation>
    <scope>NUCLEOTIDE SEQUENCE</scope>
    <source>
        <strain evidence="1">CGMCC 1.7086</strain>
    </source>
</reference>
<evidence type="ECO:0000313" key="1">
    <source>
        <dbReference type="EMBL" id="GGO68521.1"/>
    </source>
</evidence>
<organism evidence="1 2">
    <name type="scientific">Bowmanella pacifica</name>
    <dbReference type="NCBI Taxonomy" id="502051"/>
    <lineage>
        <taxon>Bacteria</taxon>
        <taxon>Pseudomonadati</taxon>
        <taxon>Pseudomonadota</taxon>
        <taxon>Gammaproteobacteria</taxon>
        <taxon>Alteromonadales</taxon>
        <taxon>Alteromonadaceae</taxon>
        <taxon>Bowmanella</taxon>
    </lineage>
</organism>
<keyword evidence="2" id="KW-1185">Reference proteome</keyword>
<dbReference type="RefSeq" id="WP_188693360.1">
    <property type="nucleotide sequence ID" value="NZ_BMLS01000002.1"/>
</dbReference>
<accession>A0A917YXX0</accession>
<proteinExistence type="predicted"/>
<sequence length="94" mass="11011">MKKSAKAVAQMLERHPNLTHSVDMKVLSHVQREDGDWLVNTLMLDGVDVPFKFRRKKRYRSLQGALINITYYPDTELVAGMEFEYMKIVRIRQG</sequence>
<name>A0A917YXX0_9ALTE</name>
<dbReference type="EMBL" id="BMLS01000002">
    <property type="protein sequence ID" value="GGO68521.1"/>
    <property type="molecule type" value="Genomic_DNA"/>
</dbReference>
<evidence type="ECO:0000313" key="2">
    <source>
        <dbReference type="Proteomes" id="UP000606935"/>
    </source>
</evidence>
<comment type="caution">
    <text evidence="1">The sequence shown here is derived from an EMBL/GenBank/DDBJ whole genome shotgun (WGS) entry which is preliminary data.</text>
</comment>
<gene>
    <name evidence="1" type="ORF">GCM10010982_17630</name>
</gene>
<reference evidence="1" key="1">
    <citation type="journal article" date="2014" name="Int. J. Syst. Evol. Microbiol.">
        <title>Complete genome sequence of Corynebacterium casei LMG S-19264T (=DSM 44701T), isolated from a smear-ripened cheese.</title>
        <authorList>
            <consortium name="US DOE Joint Genome Institute (JGI-PGF)"/>
            <person name="Walter F."/>
            <person name="Albersmeier A."/>
            <person name="Kalinowski J."/>
            <person name="Ruckert C."/>
        </authorList>
    </citation>
    <scope>NUCLEOTIDE SEQUENCE</scope>
    <source>
        <strain evidence="1">CGMCC 1.7086</strain>
    </source>
</reference>
<dbReference type="AlphaFoldDB" id="A0A917YXX0"/>
<dbReference type="Proteomes" id="UP000606935">
    <property type="component" value="Unassembled WGS sequence"/>
</dbReference>